<evidence type="ECO:0000256" key="5">
    <source>
        <dbReference type="SAM" id="MobiDB-lite"/>
    </source>
</evidence>
<dbReference type="AlphaFoldDB" id="A0A336K3G1"/>
<feature type="compositionally biased region" description="Basic and acidic residues" evidence="5">
    <location>
        <begin position="425"/>
        <end position="443"/>
    </location>
</feature>
<keyword evidence="2" id="KW-0819">tRNA processing</keyword>
<dbReference type="EMBL" id="UFQT01000099">
    <property type="protein sequence ID" value="SSX19886.1"/>
    <property type="molecule type" value="Genomic_DNA"/>
</dbReference>
<dbReference type="PANTHER" id="PTHR11142:SF5">
    <property type="entry name" value="TRNA PSEUDOURIDINE(38_39) SYNTHASE"/>
    <property type="match status" value="1"/>
</dbReference>
<reference evidence="7" key="1">
    <citation type="submission" date="2018-04" db="EMBL/GenBank/DDBJ databases">
        <authorList>
            <person name="Go L.Y."/>
            <person name="Mitchell J.A."/>
        </authorList>
    </citation>
    <scope>NUCLEOTIDE SEQUENCE</scope>
    <source>
        <tissue evidence="7">Whole organism</tissue>
    </source>
</reference>
<gene>
    <name evidence="7" type="primary">CSON015595</name>
</gene>
<reference evidence="8" key="2">
    <citation type="submission" date="2018-07" db="EMBL/GenBank/DDBJ databases">
        <authorList>
            <person name="Quirk P.G."/>
            <person name="Krulwich T.A."/>
        </authorList>
    </citation>
    <scope>NUCLEOTIDE SEQUENCE</scope>
</reference>
<dbReference type="OMA" id="ERMENSN"/>
<dbReference type="Gene3D" id="3.30.70.580">
    <property type="entry name" value="Pseudouridine synthase I, catalytic domain, N-terminal subdomain"/>
    <property type="match status" value="1"/>
</dbReference>
<dbReference type="InterPro" id="IPR020095">
    <property type="entry name" value="PsdUridine_synth_TruA_C"/>
</dbReference>
<comment type="similarity">
    <text evidence="1">Belongs to the tRNA pseudouridine synthase TruA family.</text>
</comment>
<dbReference type="GO" id="GO:0003723">
    <property type="term" value="F:RNA binding"/>
    <property type="evidence" value="ECO:0007669"/>
    <property type="project" value="InterPro"/>
</dbReference>
<protein>
    <submittedName>
        <fullName evidence="7">CSON015595 protein</fullName>
    </submittedName>
</protein>
<dbReference type="InterPro" id="IPR001406">
    <property type="entry name" value="PsdUridine_synth_TruA"/>
</dbReference>
<dbReference type="CDD" id="cd02569">
    <property type="entry name" value="PseudoU_synth_ScPus3"/>
    <property type="match status" value="1"/>
</dbReference>
<evidence type="ECO:0000256" key="4">
    <source>
        <dbReference type="SAM" id="Coils"/>
    </source>
</evidence>
<dbReference type="InterPro" id="IPR041707">
    <property type="entry name" value="Pus3-like"/>
</dbReference>
<dbReference type="GO" id="GO:0031119">
    <property type="term" value="P:tRNA pseudouridine synthesis"/>
    <property type="evidence" value="ECO:0007669"/>
    <property type="project" value="TreeGrafter"/>
</dbReference>
<dbReference type="PANTHER" id="PTHR11142">
    <property type="entry name" value="PSEUDOURIDYLATE SYNTHASE"/>
    <property type="match status" value="1"/>
</dbReference>
<feature type="domain" description="Pseudouridine synthase I TruA alpha/beta" evidence="6">
    <location>
        <begin position="212"/>
        <end position="321"/>
    </location>
</feature>
<dbReference type="GO" id="GO:0009982">
    <property type="term" value="F:pseudouridine synthase activity"/>
    <property type="evidence" value="ECO:0007669"/>
    <property type="project" value="InterPro"/>
</dbReference>
<organism evidence="7">
    <name type="scientific">Culicoides sonorensis</name>
    <name type="common">Biting midge</name>
    <dbReference type="NCBI Taxonomy" id="179676"/>
    <lineage>
        <taxon>Eukaryota</taxon>
        <taxon>Metazoa</taxon>
        <taxon>Ecdysozoa</taxon>
        <taxon>Arthropoda</taxon>
        <taxon>Hexapoda</taxon>
        <taxon>Insecta</taxon>
        <taxon>Pterygota</taxon>
        <taxon>Neoptera</taxon>
        <taxon>Endopterygota</taxon>
        <taxon>Diptera</taxon>
        <taxon>Nematocera</taxon>
        <taxon>Chironomoidea</taxon>
        <taxon>Ceratopogonidae</taxon>
        <taxon>Ceratopogoninae</taxon>
        <taxon>Culicoides</taxon>
        <taxon>Monoculicoides</taxon>
    </lineage>
</organism>
<evidence type="ECO:0000256" key="3">
    <source>
        <dbReference type="ARBA" id="ARBA00023235"/>
    </source>
</evidence>
<dbReference type="HAMAP" id="MF_00171">
    <property type="entry name" value="TruA"/>
    <property type="match status" value="1"/>
</dbReference>
<dbReference type="FunFam" id="3.30.70.580:FF:000007">
    <property type="entry name" value="tRNA pseudouridine synthase"/>
    <property type="match status" value="1"/>
</dbReference>
<dbReference type="InterPro" id="IPR020097">
    <property type="entry name" value="PsdUridine_synth_TruA_a/b_dom"/>
</dbReference>
<dbReference type="InterPro" id="IPR020103">
    <property type="entry name" value="PsdUridine_synth_cat_dom_sf"/>
</dbReference>
<name>A0A336K3G1_CULSO</name>
<evidence type="ECO:0000313" key="7">
    <source>
        <dbReference type="EMBL" id="SSW99506.1"/>
    </source>
</evidence>
<feature type="coiled-coil region" evidence="4">
    <location>
        <begin position="20"/>
        <end position="50"/>
    </location>
</feature>
<evidence type="ECO:0000256" key="2">
    <source>
        <dbReference type="ARBA" id="ARBA00022694"/>
    </source>
</evidence>
<dbReference type="Gene3D" id="3.30.70.660">
    <property type="entry name" value="Pseudouridine synthase I, catalytic domain, C-terminal subdomain"/>
    <property type="match status" value="1"/>
</dbReference>
<feature type="region of interest" description="Disordered" evidence="5">
    <location>
        <begin position="414"/>
        <end position="443"/>
    </location>
</feature>
<accession>A0A336K3G1</accession>
<dbReference type="Pfam" id="PF01416">
    <property type="entry name" value="PseudoU_synth_1"/>
    <property type="match status" value="1"/>
</dbReference>
<proteinExistence type="inferred from homology"/>
<dbReference type="GO" id="GO:0005634">
    <property type="term" value="C:nucleus"/>
    <property type="evidence" value="ECO:0007669"/>
    <property type="project" value="TreeGrafter"/>
</dbReference>
<evidence type="ECO:0000313" key="8">
    <source>
        <dbReference type="EMBL" id="SSX19886.1"/>
    </source>
</evidence>
<dbReference type="GO" id="GO:1990481">
    <property type="term" value="P:mRNA pseudouridine synthesis"/>
    <property type="evidence" value="ECO:0007669"/>
    <property type="project" value="TreeGrafter"/>
</dbReference>
<dbReference type="VEuPathDB" id="VectorBase:CSON015595"/>
<keyword evidence="3" id="KW-0413">Isomerase</keyword>
<sequence length="443" mass="52128">MENKDKLHVKSISNLESLEKEELIEHVIRLEKHIAQLKNLNKKLQQGEVDKKVKPGRPFDFSKTTKRHILLRFYYLGWDYQGYAAQEDSMETIEHHLINALIRVCLIKDRESANYQRCGRTDKGVSAFHQVISIDVRSKLSDDQIKNMENLDQEINYCALLNRVLPKDIRCISWMPLKNKFYSSRFDCKERTYRYFFPRGNLDINLMQESGQAFVGSHDFRNFCKMDIQNGVTMFVRKILQVKIVPMECEASPYQMHYIEIVGQAFLYHQIRNIMAVLFLIGQKLEKPEVIIDLLDVQKNPCKPNYHLAHYVPLNLYHVEYKEISGETGNGIQVSQAMDIDRISDLTTWIYDESNLQEVIETLQGHWCIETVKSSMMKSMLNDLEELYKTKFPNSRVVEDQIFVLRDEKKSKSYKPLMQRQKASSLEERLTSMESKKRKLSEM</sequence>
<dbReference type="InterPro" id="IPR020094">
    <property type="entry name" value="TruA/RsuA/RluB/E/F_N"/>
</dbReference>
<dbReference type="NCBIfam" id="TIGR00071">
    <property type="entry name" value="hisT_truA"/>
    <property type="match status" value="1"/>
</dbReference>
<dbReference type="SUPFAM" id="SSF55120">
    <property type="entry name" value="Pseudouridine synthase"/>
    <property type="match status" value="1"/>
</dbReference>
<dbReference type="GO" id="GO:0005737">
    <property type="term" value="C:cytoplasm"/>
    <property type="evidence" value="ECO:0007669"/>
    <property type="project" value="TreeGrafter"/>
</dbReference>
<keyword evidence="4" id="KW-0175">Coiled coil</keyword>
<evidence type="ECO:0000259" key="6">
    <source>
        <dbReference type="Pfam" id="PF01416"/>
    </source>
</evidence>
<dbReference type="EMBL" id="UFQS01000099">
    <property type="protein sequence ID" value="SSW99506.1"/>
    <property type="molecule type" value="Genomic_DNA"/>
</dbReference>
<evidence type="ECO:0000256" key="1">
    <source>
        <dbReference type="ARBA" id="ARBA00009375"/>
    </source>
</evidence>